<dbReference type="InterPro" id="IPR001254">
    <property type="entry name" value="Trypsin_dom"/>
</dbReference>
<evidence type="ECO:0000256" key="6">
    <source>
        <dbReference type="ARBA" id="ARBA00022825"/>
    </source>
</evidence>
<dbReference type="InterPro" id="IPR001314">
    <property type="entry name" value="Peptidase_S1A"/>
</dbReference>
<gene>
    <name evidence="13" type="primary">Dvir\GJ13318</name>
    <name evidence="13" type="ORF">Dvir_GJ13318</name>
</gene>
<dbReference type="PANTHER" id="PTHR24276:SF91">
    <property type="entry name" value="AT26814P-RELATED"/>
    <property type="match status" value="1"/>
</dbReference>
<evidence type="ECO:0000259" key="12">
    <source>
        <dbReference type="PROSITE" id="PS50240"/>
    </source>
</evidence>
<keyword evidence="5 13" id="KW-0378">Hydrolase</keyword>
<dbReference type="SMR" id="B4LHK7"/>
<dbReference type="GO" id="GO:0006508">
    <property type="term" value="P:proteolysis"/>
    <property type="evidence" value="ECO:0007669"/>
    <property type="project" value="UniProtKB-KW"/>
</dbReference>
<evidence type="ECO:0000256" key="4">
    <source>
        <dbReference type="ARBA" id="ARBA00022729"/>
    </source>
</evidence>
<evidence type="ECO:0000256" key="1">
    <source>
        <dbReference type="ARBA" id="ARBA00004239"/>
    </source>
</evidence>
<dbReference type="GO" id="GO:0005576">
    <property type="term" value="C:extracellular region"/>
    <property type="evidence" value="ECO:0007669"/>
    <property type="project" value="UniProtKB-SubCell"/>
</dbReference>
<feature type="chain" id="PRO_5002815845" description="trypsin" evidence="11">
    <location>
        <begin position="22"/>
        <end position="307"/>
    </location>
</feature>
<evidence type="ECO:0000256" key="8">
    <source>
        <dbReference type="ARBA" id="ARBA00023157"/>
    </source>
</evidence>
<dbReference type="EC" id="3.4.21.4" evidence="10"/>
<dbReference type="EMBL" id="CH940647">
    <property type="protein sequence ID" value="EDW69560.1"/>
    <property type="molecule type" value="Genomic_DNA"/>
</dbReference>
<dbReference type="KEGG" id="dvi:6623033"/>
<organism evidence="13 14">
    <name type="scientific">Drosophila virilis</name>
    <name type="common">Fruit fly</name>
    <dbReference type="NCBI Taxonomy" id="7244"/>
    <lineage>
        <taxon>Eukaryota</taxon>
        <taxon>Metazoa</taxon>
        <taxon>Ecdysozoa</taxon>
        <taxon>Arthropoda</taxon>
        <taxon>Hexapoda</taxon>
        <taxon>Insecta</taxon>
        <taxon>Pterygota</taxon>
        <taxon>Neoptera</taxon>
        <taxon>Endopterygota</taxon>
        <taxon>Diptera</taxon>
        <taxon>Brachycera</taxon>
        <taxon>Muscomorpha</taxon>
        <taxon>Ephydroidea</taxon>
        <taxon>Drosophilidae</taxon>
        <taxon>Drosophila</taxon>
    </lineage>
</organism>
<dbReference type="SMART" id="SM00020">
    <property type="entry name" value="Tryp_SPc"/>
    <property type="match status" value="1"/>
</dbReference>
<dbReference type="Proteomes" id="UP000008792">
    <property type="component" value="Unassembled WGS sequence"/>
</dbReference>
<dbReference type="eggNOG" id="KOG3627">
    <property type="taxonomic scope" value="Eukaryota"/>
</dbReference>
<feature type="signal peptide" evidence="11">
    <location>
        <begin position="1"/>
        <end position="21"/>
    </location>
</feature>
<dbReference type="Gene3D" id="2.40.10.10">
    <property type="entry name" value="Trypsin-like serine proteases"/>
    <property type="match status" value="1"/>
</dbReference>
<evidence type="ECO:0000256" key="2">
    <source>
        <dbReference type="ARBA" id="ARBA00007664"/>
    </source>
</evidence>
<reference evidence="13 14" key="1">
    <citation type="journal article" date="2007" name="Nature">
        <title>Evolution of genes and genomes on the Drosophila phylogeny.</title>
        <authorList>
            <consortium name="Drosophila 12 Genomes Consortium"/>
            <person name="Clark A.G."/>
            <person name="Eisen M.B."/>
            <person name="Smith D.R."/>
            <person name="Bergman C.M."/>
            <person name="Oliver B."/>
            <person name="Markow T.A."/>
            <person name="Kaufman T.C."/>
            <person name="Kellis M."/>
            <person name="Gelbart W."/>
            <person name="Iyer V.N."/>
            <person name="Pollard D.A."/>
            <person name="Sackton T.B."/>
            <person name="Larracuente A.M."/>
            <person name="Singh N.D."/>
            <person name="Abad J.P."/>
            <person name="Abt D.N."/>
            <person name="Adryan B."/>
            <person name="Aguade M."/>
            <person name="Akashi H."/>
            <person name="Anderson W.W."/>
            <person name="Aquadro C.F."/>
            <person name="Ardell D.H."/>
            <person name="Arguello R."/>
            <person name="Artieri C.G."/>
            <person name="Barbash D.A."/>
            <person name="Barker D."/>
            <person name="Barsanti P."/>
            <person name="Batterham P."/>
            <person name="Batzoglou S."/>
            <person name="Begun D."/>
            <person name="Bhutkar A."/>
            <person name="Blanco E."/>
            <person name="Bosak S.A."/>
            <person name="Bradley R.K."/>
            <person name="Brand A.D."/>
            <person name="Brent M.R."/>
            <person name="Brooks A.N."/>
            <person name="Brown R.H."/>
            <person name="Butlin R.K."/>
            <person name="Caggese C."/>
            <person name="Calvi B.R."/>
            <person name="Bernardo de Carvalho A."/>
            <person name="Caspi A."/>
            <person name="Castrezana S."/>
            <person name="Celniker S.E."/>
            <person name="Chang J.L."/>
            <person name="Chapple C."/>
            <person name="Chatterji S."/>
            <person name="Chinwalla A."/>
            <person name="Civetta A."/>
            <person name="Clifton S.W."/>
            <person name="Comeron J.M."/>
            <person name="Costello J.C."/>
            <person name="Coyne J.A."/>
            <person name="Daub J."/>
            <person name="David R.G."/>
            <person name="Delcher A.L."/>
            <person name="Delehaunty K."/>
            <person name="Do C.B."/>
            <person name="Ebling H."/>
            <person name="Edwards K."/>
            <person name="Eickbush T."/>
            <person name="Evans J.D."/>
            <person name="Filipski A."/>
            <person name="Findeiss S."/>
            <person name="Freyhult E."/>
            <person name="Fulton L."/>
            <person name="Fulton R."/>
            <person name="Garcia A.C."/>
            <person name="Gardiner A."/>
            <person name="Garfield D.A."/>
            <person name="Garvin B.E."/>
            <person name="Gibson G."/>
            <person name="Gilbert D."/>
            <person name="Gnerre S."/>
            <person name="Godfrey J."/>
            <person name="Good R."/>
            <person name="Gotea V."/>
            <person name="Gravely B."/>
            <person name="Greenberg A.J."/>
            <person name="Griffiths-Jones S."/>
            <person name="Gross S."/>
            <person name="Guigo R."/>
            <person name="Gustafson E.A."/>
            <person name="Haerty W."/>
            <person name="Hahn M.W."/>
            <person name="Halligan D.L."/>
            <person name="Halpern A.L."/>
            <person name="Halter G.M."/>
            <person name="Han M.V."/>
            <person name="Heger A."/>
            <person name="Hillier L."/>
            <person name="Hinrichs A.S."/>
            <person name="Holmes I."/>
            <person name="Hoskins R.A."/>
            <person name="Hubisz M.J."/>
            <person name="Hultmark D."/>
            <person name="Huntley M.A."/>
            <person name="Jaffe D.B."/>
            <person name="Jagadeeshan S."/>
            <person name="Jeck W.R."/>
            <person name="Johnson J."/>
            <person name="Jones C.D."/>
            <person name="Jordan W.C."/>
            <person name="Karpen G.H."/>
            <person name="Kataoka E."/>
            <person name="Keightley P.D."/>
            <person name="Kheradpour P."/>
            <person name="Kirkness E.F."/>
            <person name="Koerich L.B."/>
            <person name="Kristiansen K."/>
            <person name="Kudrna D."/>
            <person name="Kulathinal R.J."/>
            <person name="Kumar S."/>
            <person name="Kwok R."/>
            <person name="Lander E."/>
            <person name="Langley C.H."/>
            <person name="Lapoint R."/>
            <person name="Lazzaro B.P."/>
            <person name="Lee S.J."/>
            <person name="Levesque L."/>
            <person name="Li R."/>
            <person name="Lin C.F."/>
            <person name="Lin M.F."/>
            <person name="Lindblad-Toh K."/>
            <person name="Llopart A."/>
            <person name="Long M."/>
            <person name="Low L."/>
            <person name="Lozovsky E."/>
            <person name="Lu J."/>
            <person name="Luo M."/>
            <person name="Machado C.A."/>
            <person name="Makalowski W."/>
            <person name="Marzo M."/>
            <person name="Matsuda M."/>
            <person name="Matzkin L."/>
            <person name="McAllister B."/>
            <person name="McBride C.S."/>
            <person name="McKernan B."/>
            <person name="McKernan K."/>
            <person name="Mendez-Lago M."/>
            <person name="Minx P."/>
            <person name="Mollenhauer M.U."/>
            <person name="Montooth K."/>
            <person name="Mount S.M."/>
            <person name="Mu X."/>
            <person name="Myers E."/>
            <person name="Negre B."/>
            <person name="Newfeld S."/>
            <person name="Nielsen R."/>
            <person name="Noor M.A."/>
            <person name="O'Grady P."/>
            <person name="Pachter L."/>
            <person name="Papaceit M."/>
            <person name="Parisi M.J."/>
            <person name="Parisi M."/>
            <person name="Parts L."/>
            <person name="Pedersen J.S."/>
            <person name="Pesole G."/>
            <person name="Phillippy A.M."/>
            <person name="Ponting C.P."/>
            <person name="Pop M."/>
            <person name="Porcelli D."/>
            <person name="Powell J.R."/>
            <person name="Prohaska S."/>
            <person name="Pruitt K."/>
            <person name="Puig M."/>
            <person name="Quesneville H."/>
            <person name="Ram K.R."/>
            <person name="Rand D."/>
            <person name="Rasmussen M.D."/>
            <person name="Reed L.K."/>
            <person name="Reenan R."/>
            <person name="Reily A."/>
            <person name="Remington K.A."/>
            <person name="Rieger T.T."/>
            <person name="Ritchie M.G."/>
            <person name="Robin C."/>
            <person name="Rogers Y.H."/>
            <person name="Rohde C."/>
            <person name="Rozas J."/>
            <person name="Rubenfield M.J."/>
            <person name="Ruiz A."/>
            <person name="Russo S."/>
            <person name="Salzberg S.L."/>
            <person name="Sanchez-Gracia A."/>
            <person name="Saranga D.J."/>
            <person name="Sato H."/>
            <person name="Schaeffer S.W."/>
            <person name="Schatz M.C."/>
            <person name="Schlenke T."/>
            <person name="Schwartz R."/>
            <person name="Segarra C."/>
            <person name="Singh R.S."/>
            <person name="Sirot L."/>
            <person name="Sirota M."/>
            <person name="Sisneros N.B."/>
            <person name="Smith C.D."/>
            <person name="Smith T.F."/>
            <person name="Spieth J."/>
            <person name="Stage D.E."/>
            <person name="Stark A."/>
            <person name="Stephan W."/>
            <person name="Strausberg R.L."/>
            <person name="Strempel S."/>
            <person name="Sturgill D."/>
            <person name="Sutton G."/>
            <person name="Sutton G.G."/>
            <person name="Tao W."/>
            <person name="Teichmann S."/>
            <person name="Tobari Y.N."/>
            <person name="Tomimura Y."/>
            <person name="Tsolas J.M."/>
            <person name="Valente V.L."/>
            <person name="Venter E."/>
            <person name="Venter J.C."/>
            <person name="Vicario S."/>
            <person name="Vieira F.G."/>
            <person name="Vilella A.J."/>
            <person name="Villasante A."/>
            <person name="Walenz B."/>
            <person name="Wang J."/>
            <person name="Wasserman M."/>
            <person name="Watts T."/>
            <person name="Wilson D."/>
            <person name="Wilson R.K."/>
            <person name="Wing R.A."/>
            <person name="Wolfner M.F."/>
            <person name="Wong A."/>
            <person name="Wong G.K."/>
            <person name="Wu C.I."/>
            <person name="Wu G."/>
            <person name="Yamamoto D."/>
            <person name="Yang H.P."/>
            <person name="Yang S.P."/>
            <person name="Yorke J.A."/>
            <person name="Yoshida K."/>
            <person name="Zdobnov E."/>
            <person name="Zhang P."/>
            <person name="Zhang Y."/>
            <person name="Zimin A.V."/>
            <person name="Baldwin J."/>
            <person name="Abdouelleil A."/>
            <person name="Abdulkadir J."/>
            <person name="Abebe A."/>
            <person name="Abera B."/>
            <person name="Abreu J."/>
            <person name="Acer S.C."/>
            <person name="Aftuck L."/>
            <person name="Alexander A."/>
            <person name="An P."/>
            <person name="Anderson E."/>
            <person name="Anderson S."/>
            <person name="Arachi H."/>
            <person name="Azer M."/>
            <person name="Bachantsang P."/>
            <person name="Barry A."/>
            <person name="Bayul T."/>
            <person name="Berlin A."/>
            <person name="Bessette D."/>
            <person name="Bloom T."/>
            <person name="Blye J."/>
            <person name="Boguslavskiy L."/>
            <person name="Bonnet C."/>
            <person name="Boukhgalter B."/>
            <person name="Bourzgui I."/>
            <person name="Brown A."/>
            <person name="Cahill P."/>
            <person name="Channer S."/>
            <person name="Cheshatsang Y."/>
            <person name="Chuda L."/>
            <person name="Citroen M."/>
            <person name="Collymore A."/>
            <person name="Cooke P."/>
            <person name="Costello M."/>
            <person name="D'Aco K."/>
            <person name="Daza R."/>
            <person name="De Haan G."/>
            <person name="DeGray S."/>
            <person name="DeMaso C."/>
            <person name="Dhargay N."/>
            <person name="Dooley K."/>
            <person name="Dooley E."/>
            <person name="Doricent M."/>
            <person name="Dorje P."/>
            <person name="Dorjee K."/>
            <person name="Dupes A."/>
            <person name="Elong R."/>
            <person name="Falk J."/>
            <person name="Farina A."/>
            <person name="Faro S."/>
            <person name="Ferguson D."/>
            <person name="Fisher S."/>
            <person name="Foley C.D."/>
            <person name="Franke A."/>
            <person name="Friedrich D."/>
            <person name="Gadbois L."/>
            <person name="Gearin G."/>
            <person name="Gearin C.R."/>
            <person name="Giannoukos G."/>
            <person name="Goode T."/>
            <person name="Graham J."/>
            <person name="Grandbois E."/>
            <person name="Grewal S."/>
            <person name="Gyaltsen K."/>
            <person name="Hafez N."/>
            <person name="Hagos B."/>
            <person name="Hall J."/>
            <person name="Henson C."/>
            <person name="Hollinger A."/>
            <person name="Honan T."/>
            <person name="Huard M.D."/>
            <person name="Hughes L."/>
            <person name="Hurhula B."/>
            <person name="Husby M.E."/>
            <person name="Kamat A."/>
            <person name="Kanga B."/>
            <person name="Kashin S."/>
            <person name="Khazanovich D."/>
            <person name="Kisner P."/>
            <person name="Lance K."/>
            <person name="Lara M."/>
            <person name="Lee W."/>
            <person name="Lennon N."/>
            <person name="Letendre F."/>
            <person name="LeVine R."/>
            <person name="Lipovsky A."/>
            <person name="Liu X."/>
            <person name="Liu J."/>
            <person name="Liu S."/>
            <person name="Lokyitsang T."/>
            <person name="Lokyitsang Y."/>
            <person name="Lubonja R."/>
            <person name="Lui A."/>
            <person name="MacDonald P."/>
            <person name="Magnisalis V."/>
            <person name="Maru K."/>
            <person name="Matthews C."/>
            <person name="McCusker W."/>
            <person name="McDonough S."/>
            <person name="Mehta T."/>
            <person name="Meldrim J."/>
            <person name="Meneus L."/>
            <person name="Mihai O."/>
            <person name="Mihalev A."/>
            <person name="Mihova T."/>
            <person name="Mittelman R."/>
            <person name="Mlenga V."/>
            <person name="Montmayeur A."/>
            <person name="Mulrain L."/>
            <person name="Navidi A."/>
            <person name="Naylor J."/>
            <person name="Negash T."/>
            <person name="Nguyen T."/>
            <person name="Nguyen N."/>
            <person name="Nicol R."/>
            <person name="Norbu C."/>
            <person name="Norbu N."/>
            <person name="Novod N."/>
            <person name="O'Neill B."/>
            <person name="Osman S."/>
            <person name="Markiewicz E."/>
            <person name="Oyono O.L."/>
            <person name="Patti C."/>
            <person name="Phunkhang P."/>
            <person name="Pierre F."/>
            <person name="Priest M."/>
            <person name="Raghuraman S."/>
            <person name="Rege F."/>
            <person name="Reyes R."/>
            <person name="Rise C."/>
            <person name="Rogov P."/>
            <person name="Ross K."/>
            <person name="Ryan E."/>
            <person name="Settipalli S."/>
            <person name="Shea T."/>
            <person name="Sherpa N."/>
            <person name="Shi L."/>
            <person name="Shih D."/>
            <person name="Sparrow T."/>
            <person name="Spaulding J."/>
            <person name="Stalker J."/>
            <person name="Stange-Thomann N."/>
            <person name="Stavropoulos S."/>
            <person name="Stone C."/>
            <person name="Strader C."/>
            <person name="Tesfaye S."/>
            <person name="Thomson T."/>
            <person name="Thoulutsang Y."/>
            <person name="Thoulutsang D."/>
            <person name="Topham K."/>
            <person name="Topping I."/>
            <person name="Tsamla T."/>
            <person name="Vassiliev H."/>
            <person name="Vo A."/>
            <person name="Wangchuk T."/>
            <person name="Wangdi T."/>
            <person name="Weiand M."/>
            <person name="Wilkinson J."/>
            <person name="Wilson A."/>
            <person name="Yadav S."/>
            <person name="Young G."/>
            <person name="Yu Q."/>
            <person name="Zembek L."/>
            <person name="Zhong D."/>
            <person name="Zimmer A."/>
            <person name="Zwirko Z."/>
            <person name="Jaffe D.B."/>
            <person name="Alvarez P."/>
            <person name="Brockman W."/>
            <person name="Butler J."/>
            <person name="Chin C."/>
            <person name="Gnerre S."/>
            <person name="Grabherr M."/>
            <person name="Kleber M."/>
            <person name="Mauceli E."/>
            <person name="MacCallum I."/>
        </authorList>
    </citation>
    <scope>NUCLEOTIDE SEQUENCE [LARGE SCALE GENOMIC DNA]</scope>
    <source>
        <strain evidence="14">Tucson 15010-1051.87</strain>
    </source>
</reference>
<dbReference type="OrthoDB" id="10059102at2759"/>
<dbReference type="InterPro" id="IPR050430">
    <property type="entry name" value="Peptidase_S1"/>
</dbReference>
<keyword evidence="4 11" id="KW-0732">Signal</keyword>
<keyword evidence="14" id="KW-1185">Reference proteome</keyword>
<evidence type="ECO:0000313" key="13">
    <source>
        <dbReference type="EMBL" id="EDW69560.1"/>
    </source>
</evidence>
<dbReference type="CDD" id="cd00190">
    <property type="entry name" value="Tryp_SPc"/>
    <property type="match status" value="1"/>
</dbReference>
<keyword evidence="7" id="KW-0865">Zymogen</keyword>
<evidence type="ECO:0000256" key="3">
    <source>
        <dbReference type="ARBA" id="ARBA00022670"/>
    </source>
</evidence>
<dbReference type="STRING" id="7244.B4LHK7"/>
<comment type="catalytic activity">
    <reaction evidence="9">
        <text>Preferential cleavage: Arg-|-Xaa, Lys-|-Xaa.</text>
        <dbReference type="EC" id="3.4.21.4"/>
    </reaction>
</comment>
<feature type="domain" description="Peptidase S1" evidence="12">
    <location>
        <begin position="25"/>
        <end position="275"/>
    </location>
</feature>
<accession>B4LHK7</accession>
<keyword evidence="8" id="KW-1015">Disulfide bond</keyword>
<evidence type="ECO:0000256" key="10">
    <source>
        <dbReference type="ARBA" id="ARBA00038868"/>
    </source>
</evidence>
<evidence type="ECO:0000256" key="9">
    <source>
        <dbReference type="ARBA" id="ARBA00036320"/>
    </source>
</evidence>
<keyword evidence="3" id="KW-0645">Protease</keyword>
<dbReference type="PANTHER" id="PTHR24276">
    <property type="entry name" value="POLYSERASE-RELATED"/>
    <property type="match status" value="1"/>
</dbReference>
<dbReference type="Pfam" id="PF00089">
    <property type="entry name" value="Trypsin"/>
    <property type="match status" value="1"/>
</dbReference>
<keyword evidence="6" id="KW-0720">Serine protease</keyword>
<protein>
    <recommendedName>
        <fullName evidence="10">trypsin</fullName>
        <ecNumber evidence="10">3.4.21.4</ecNumber>
    </recommendedName>
</protein>
<sequence length="307" mass="34875">MLYRNLFDLQLLLILSLAALGKQFVVGEKRVRRLATPSFSIDVYEGLAKYVVSIRSRTPRTFFGDNHFCGGSIVSLTYVLTSAKCVMDKRKIVHRSRLILIVAGTPNRLKIVRRQTLHVPAKKIFVPENYTVYNTNNIALIKLKHKLPSDNRHIGILNLPRGPPTTGIFYKVMGWGRLYEGGPLASRIVFIDVMLQERVICQRLLHPFMPEMMCAGNLNSTLDEEPCPGDAGDPLMVNLTVYGVTSYHVGCGHSLLPSVYTDVWYHMKWIDEIMNSNVCRMYNPPTVYFFASILLCMCGEFHFNLNL</sequence>
<evidence type="ECO:0000256" key="11">
    <source>
        <dbReference type="SAM" id="SignalP"/>
    </source>
</evidence>
<proteinExistence type="inferred from homology"/>
<dbReference type="GO" id="GO:0004252">
    <property type="term" value="F:serine-type endopeptidase activity"/>
    <property type="evidence" value="ECO:0007669"/>
    <property type="project" value="UniProtKB-EC"/>
</dbReference>
<comment type="subcellular location">
    <subcellularLocation>
        <location evidence="1">Secreted</location>
        <location evidence="1">Extracellular space</location>
    </subcellularLocation>
</comment>
<dbReference type="PhylomeDB" id="B4LHK7"/>
<comment type="similarity">
    <text evidence="2">Belongs to the peptidase S1 family.</text>
</comment>
<evidence type="ECO:0000256" key="7">
    <source>
        <dbReference type="ARBA" id="ARBA00023145"/>
    </source>
</evidence>
<dbReference type="HOGENOM" id="CLU_006842_7_2_1"/>
<dbReference type="InterPro" id="IPR009003">
    <property type="entry name" value="Peptidase_S1_PA"/>
</dbReference>
<evidence type="ECO:0000313" key="14">
    <source>
        <dbReference type="Proteomes" id="UP000008792"/>
    </source>
</evidence>
<dbReference type="SUPFAM" id="SSF50494">
    <property type="entry name" value="Trypsin-like serine proteases"/>
    <property type="match status" value="1"/>
</dbReference>
<dbReference type="PRINTS" id="PR00722">
    <property type="entry name" value="CHYMOTRYPSIN"/>
</dbReference>
<dbReference type="PROSITE" id="PS50240">
    <property type="entry name" value="TRYPSIN_DOM"/>
    <property type="match status" value="1"/>
</dbReference>
<dbReference type="InParanoid" id="B4LHK7"/>
<dbReference type="InterPro" id="IPR043504">
    <property type="entry name" value="Peptidase_S1_PA_chymotrypsin"/>
</dbReference>
<dbReference type="AlphaFoldDB" id="B4LHK7"/>
<name>B4LHK7_DROVI</name>
<dbReference type="FunCoup" id="B4LHK7">
    <property type="interactions" value="9"/>
</dbReference>
<dbReference type="OMA" id="HMKWIDE"/>
<evidence type="ECO:0000256" key="5">
    <source>
        <dbReference type="ARBA" id="ARBA00022801"/>
    </source>
</evidence>